<gene>
    <name evidence="7" type="ORF">ABEB36_002396</name>
</gene>
<name>A0ABD1F5P5_HYPHA</name>
<proteinExistence type="inferred from homology"/>
<evidence type="ECO:0000256" key="2">
    <source>
        <dbReference type="ARBA" id="ARBA00006285"/>
    </source>
</evidence>
<evidence type="ECO:0000256" key="1">
    <source>
        <dbReference type="ARBA" id="ARBA00001231"/>
    </source>
</evidence>
<protein>
    <recommendedName>
        <fullName evidence="3">beta-N-acetylhexosaminidase</fullName>
        <ecNumber evidence="3">3.2.1.52</ecNumber>
    </recommendedName>
</protein>
<organism evidence="7 8">
    <name type="scientific">Hypothenemus hampei</name>
    <name type="common">Coffee berry borer</name>
    <dbReference type="NCBI Taxonomy" id="57062"/>
    <lineage>
        <taxon>Eukaryota</taxon>
        <taxon>Metazoa</taxon>
        <taxon>Ecdysozoa</taxon>
        <taxon>Arthropoda</taxon>
        <taxon>Hexapoda</taxon>
        <taxon>Insecta</taxon>
        <taxon>Pterygota</taxon>
        <taxon>Neoptera</taxon>
        <taxon>Endopterygota</taxon>
        <taxon>Coleoptera</taxon>
        <taxon>Polyphaga</taxon>
        <taxon>Cucujiformia</taxon>
        <taxon>Curculionidae</taxon>
        <taxon>Scolytinae</taxon>
        <taxon>Hypothenemus</taxon>
    </lineage>
</organism>
<dbReference type="AlphaFoldDB" id="A0ABD1F5P5"/>
<feature type="transmembrane region" description="Helical" evidence="5">
    <location>
        <begin position="12"/>
        <end position="31"/>
    </location>
</feature>
<dbReference type="GO" id="GO:0004563">
    <property type="term" value="F:beta-N-acetylhexosaminidase activity"/>
    <property type="evidence" value="ECO:0007669"/>
    <property type="project" value="UniProtKB-EC"/>
</dbReference>
<reference evidence="7 8" key="1">
    <citation type="submission" date="2024-05" db="EMBL/GenBank/DDBJ databases">
        <title>Genetic variation in Jamaican populations of the coffee berry borer (Hypothenemus hampei).</title>
        <authorList>
            <person name="Errbii M."/>
            <person name="Myrie A."/>
        </authorList>
    </citation>
    <scope>NUCLEOTIDE SEQUENCE [LARGE SCALE GENOMIC DNA]</scope>
    <source>
        <strain evidence="7">JA-Hopewell-2020-01-JO</strain>
        <tissue evidence="7">Whole body</tissue>
    </source>
</reference>
<dbReference type="EMBL" id="JBDJPC010000002">
    <property type="protein sequence ID" value="KAL1512890.1"/>
    <property type="molecule type" value="Genomic_DNA"/>
</dbReference>
<dbReference type="PANTHER" id="PTHR21040">
    <property type="entry name" value="BCDNA.GH04120"/>
    <property type="match status" value="1"/>
</dbReference>
<keyword evidence="4" id="KW-0378">Hydrolase</keyword>
<comment type="similarity">
    <text evidence="2">Belongs to the glycosyl hydrolase 20 family.</text>
</comment>
<accession>A0ABD1F5P5</accession>
<keyword evidence="5" id="KW-0472">Membrane</keyword>
<comment type="catalytic activity">
    <reaction evidence="1">
        <text>Hydrolysis of terminal non-reducing N-acetyl-D-hexosamine residues in N-acetyl-beta-D-hexosaminides.</text>
        <dbReference type="EC" id="3.2.1.52"/>
    </reaction>
</comment>
<dbReference type="EC" id="3.2.1.52" evidence="3"/>
<keyword evidence="5" id="KW-0812">Transmembrane</keyword>
<dbReference type="InterPro" id="IPR015883">
    <property type="entry name" value="Glyco_hydro_20_cat"/>
</dbReference>
<dbReference type="CDD" id="cd06565">
    <property type="entry name" value="GH20_GcnA-like"/>
    <property type="match status" value="1"/>
</dbReference>
<dbReference type="InterPro" id="IPR038901">
    <property type="entry name" value="HEXDC-like"/>
</dbReference>
<dbReference type="Proteomes" id="UP001566132">
    <property type="component" value="Unassembled WGS sequence"/>
</dbReference>
<evidence type="ECO:0000256" key="5">
    <source>
        <dbReference type="SAM" id="Phobius"/>
    </source>
</evidence>
<evidence type="ECO:0000313" key="8">
    <source>
        <dbReference type="Proteomes" id="UP001566132"/>
    </source>
</evidence>
<dbReference type="Gene3D" id="3.20.20.80">
    <property type="entry name" value="Glycosidases"/>
    <property type="match status" value="1"/>
</dbReference>
<evidence type="ECO:0000256" key="4">
    <source>
        <dbReference type="ARBA" id="ARBA00022801"/>
    </source>
</evidence>
<keyword evidence="8" id="KW-1185">Reference proteome</keyword>
<feature type="domain" description="Glycoside hydrolase family 20 catalytic" evidence="6">
    <location>
        <begin position="112"/>
        <end position="279"/>
    </location>
</feature>
<dbReference type="Pfam" id="PF00728">
    <property type="entry name" value="Glyco_hydro_20"/>
    <property type="match status" value="1"/>
</dbReference>
<dbReference type="PANTHER" id="PTHR21040:SF13">
    <property type="entry name" value="BETA-N-ACETYLHEXOSAMINIDASE"/>
    <property type="match status" value="1"/>
</dbReference>
<dbReference type="SUPFAM" id="SSF51445">
    <property type="entry name" value="(Trans)glycosidases"/>
    <property type="match status" value="1"/>
</dbReference>
<evidence type="ECO:0000256" key="3">
    <source>
        <dbReference type="ARBA" id="ARBA00012663"/>
    </source>
</evidence>
<keyword evidence="5" id="KW-1133">Transmembrane helix</keyword>
<dbReference type="InterPro" id="IPR017853">
    <property type="entry name" value="GH"/>
</dbReference>
<sequence>MKFRNRFNEIFKFIALLGVILGVCFVFLYIINSPKKISSNVKYDKIKLIRNPIHKQTKNLIVEKSQMENKIHLPERIVHLDLKGAPPKVSYYSELFPLLSTLGATGLLLEYEDMFPFSGELKDISALNAYTVEDIAIINSLAKKHKLKIIPFVQIFDHLEYVLKLVEFIDYREIRNFPSTICPSHDNTKNLIMNIIEQIIILHPDVNKIHLGCDAVSNLGQCQLCTNRMISDGLTKNQLFLKHIASIIDSVKKRHPTIEILIWDDHFRTLQEENFKSNSIFKSFKPVIWWYGKNVYDELGPSLWSMYSNVFSSVWLASAYKGTTRNIKYVSDVNHYLQNLKSWISVIREYNKTIRFEGIILTGWQRFDHFSALCELLPVGLPTLAMSLRLLQGHKDPALGPPIEVAKILQCYQPYGLIGAAFGSPKCKFPGGEVLENVVHLHQLQQEFSELIEDSRAKSWLSEFNKAHVFSNPSKVKAVLFPLDKIKSDLDSIKVQISNAILQIYDQYTLDEWLQTYLLPFEKEVESLWKIKKRVLKETIWPRRPLPIKNDF</sequence>
<evidence type="ECO:0000259" key="6">
    <source>
        <dbReference type="Pfam" id="PF00728"/>
    </source>
</evidence>
<evidence type="ECO:0000313" key="7">
    <source>
        <dbReference type="EMBL" id="KAL1512890.1"/>
    </source>
</evidence>
<comment type="caution">
    <text evidence="7">The sequence shown here is derived from an EMBL/GenBank/DDBJ whole genome shotgun (WGS) entry which is preliminary data.</text>
</comment>